<name>A0A1L2CVW1_9CAUD</name>
<accession>A0A1L2CVW1</accession>
<reference evidence="2" key="3">
    <citation type="journal article" date="2017" name="Front. Microbiol.">
        <title>Things Are Getting Hairy: Enterobacteria Bacteriophage vB_PcaM_CBB.</title>
        <authorList>
            <person name="Buttimer C."/>
            <person name="Hendrix H."/>
            <person name="Oliveira H."/>
            <person name="Casey A."/>
            <person name="Neve H."/>
            <person name="McAuliffe O."/>
            <person name="Ross R.P."/>
            <person name="Hill C."/>
            <person name="Noben J.P."/>
            <person name="O'Mahony J."/>
            <person name="Lavigne R."/>
            <person name="Coffey A."/>
        </authorList>
    </citation>
    <scope>NUCLEOTIDE SEQUENCE</scope>
</reference>
<organism evidence="2 3">
    <name type="scientific">Pectobacterium phage vB_PcaM_CBB</name>
    <dbReference type="NCBI Taxonomy" id="2772511"/>
    <lineage>
        <taxon>Viruses</taxon>
        <taxon>Duplodnaviria</taxon>
        <taxon>Heunggongvirae</taxon>
        <taxon>Uroviricota</taxon>
        <taxon>Caudoviricetes</taxon>
        <taxon>Mimasvirus</taxon>
        <taxon>Mimasvirus CBB</taxon>
    </lineage>
</organism>
<reference evidence="3" key="1">
    <citation type="submission" date="2016-01" db="EMBL/GenBank/DDBJ databases">
        <title>Isolation and Characterization of Enterobacteria phage CBB.</title>
        <authorList>
            <person name="Buttimer C.T.H."/>
            <person name="Hendrix H."/>
            <person name="Alexandre H."/>
            <person name="O'Mahony J."/>
            <person name="Lavigne R."/>
            <person name="Coffey A."/>
        </authorList>
    </citation>
    <scope>NUCLEOTIDE SEQUENCE [LARGE SCALE GENOMIC DNA]</scope>
</reference>
<dbReference type="Proteomes" id="UP000223891">
    <property type="component" value="Segment"/>
</dbReference>
<reference evidence="2" key="2">
    <citation type="submission" date="2016-01" db="EMBL/GenBank/DDBJ databases">
        <authorList>
            <person name="Oliw E.H."/>
        </authorList>
    </citation>
    <scope>NUCLEOTIDE SEQUENCE</scope>
</reference>
<gene>
    <name evidence="2" type="ORF">CBB_21</name>
    <name evidence="1" type="ORF">CBB_574</name>
</gene>
<evidence type="ECO:0000313" key="3">
    <source>
        <dbReference type="Proteomes" id="UP000223891"/>
    </source>
</evidence>
<proteinExistence type="predicted"/>
<sequence>MSLYDVTVNSTGIGRSGTTKMLAVAFFPHMNEARQGINEWVSENFVAPVTVSVELKSHSNIIYPSEVQGYERIVIIE</sequence>
<protein>
    <submittedName>
        <fullName evidence="2">Uncharacterized protein</fullName>
    </submittedName>
</protein>
<dbReference type="EMBL" id="KU574722">
    <property type="protein sequence ID" value="AMM44137.1"/>
    <property type="molecule type" value="Genomic_DNA"/>
</dbReference>
<evidence type="ECO:0000313" key="2">
    <source>
        <dbReference type="EMBL" id="AMM44137.1"/>
    </source>
</evidence>
<keyword evidence="3" id="KW-1185">Reference proteome</keyword>
<evidence type="ECO:0000313" key="1">
    <source>
        <dbReference type="EMBL" id="AMM43586.1"/>
    </source>
</evidence>
<dbReference type="EMBL" id="KU574722">
    <property type="protein sequence ID" value="AMM43586.1"/>
    <property type="molecule type" value="Genomic_DNA"/>
</dbReference>